<protein>
    <submittedName>
        <fullName evidence="2">Uncharacterized protein</fullName>
    </submittedName>
</protein>
<accession>A0AAV2MZK9</accession>
<dbReference type="EMBL" id="CAXIPU020000924">
    <property type="protein sequence ID" value="CAL1672765.1"/>
    <property type="molecule type" value="Genomic_DNA"/>
</dbReference>
<evidence type="ECO:0000313" key="3">
    <source>
        <dbReference type="Proteomes" id="UP001497644"/>
    </source>
</evidence>
<keyword evidence="3" id="KW-1185">Reference proteome</keyword>
<reference evidence="2" key="1">
    <citation type="submission" date="2024-04" db="EMBL/GenBank/DDBJ databases">
        <authorList>
            <consortium name="Molecular Ecology Group"/>
        </authorList>
    </citation>
    <scope>NUCLEOTIDE SEQUENCE</scope>
</reference>
<sequence length="101" mass="11147">MPGPSLPYQETRQRKSTQPTTNDASLNGSSSHTKIIDGTFTNCGQITTNFVNSNRGINSGKTKLTQCGWLVYSGHVVQSYLKLLLQYTSKRSSIGTRDFDD</sequence>
<comment type="caution">
    <text evidence="2">The sequence shown here is derived from an EMBL/GenBank/DDBJ whole genome shotgun (WGS) entry which is preliminary data.</text>
</comment>
<gene>
    <name evidence="2" type="ORF">LPLAT_LOCUS11728</name>
</gene>
<proteinExistence type="predicted"/>
<evidence type="ECO:0000256" key="1">
    <source>
        <dbReference type="SAM" id="MobiDB-lite"/>
    </source>
</evidence>
<evidence type="ECO:0000313" key="2">
    <source>
        <dbReference type="EMBL" id="CAL1672765.1"/>
    </source>
</evidence>
<dbReference type="Proteomes" id="UP001497644">
    <property type="component" value="Unassembled WGS sequence"/>
</dbReference>
<dbReference type="AlphaFoldDB" id="A0AAV2MZK9"/>
<feature type="compositionally biased region" description="Polar residues" evidence="1">
    <location>
        <begin position="16"/>
        <end position="31"/>
    </location>
</feature>
<feature type="region of interest" description="Disordered" evidence="1">
    <location>
        <begin position="1"/>
        <end position="31"/>
    </location>
</feature>
<name>A0AAV2MZK9_9HYME</name>
<organism evidence="2 3">
    <name type="scientific">Lasius platythorax</name>
    <dbReference type="NCBI Taxonomy" id="488582"/>
    <lineage>
        <taxon>Eukaryota</taxon>
        <taxon>Metazoa</taxon>
        <taxon>Ecdysozoa</taxon>
        <taxon>Arthropoda</taxon>
        <taxon>Hexapoda</taxon>
        <taxon>Insecta</taxon>
        <taxon>Pterygota</taxon>
        <taxon>Neoptera</taxon>
        <taxon>Endopterygota</taxon>
        <taxon>Hymenoptera</taxon>
        <taxon>Apocrita</taxon>
        <taxon>Aculeata</taxon>
        <taxon>Formicoidea</taxon>
        <taxon>Formicidae</taxon>
        <taxon>Formicinae</taxon>
        <taxon>Lasius</taxon>
        <taxon>Lasius</taxon>
    </lineage>
</organism>